<gene>
    <name evidence="3" type="ORF">Tci_679850</name>
</gene>
<comment type="caution">
    <text evidence="3">The sequence shown here is derived from an EMBL/GenBank/DDBJ whole genome shotgun (WGS) entry which is preliminary data.</text>
</comment>
<evidence type="ECO:0000256" key="1">
    <source>
        <dbReference type="SAM" id="MobiDB-lite"/>
    </source>
</evidence>
<dbReference type="Pfam" id="PF07727">
    <property type="entry name" value="RVT_2"/>
    <property type="match status" value="1"/>
</dbReference>
<name>A0A699KV36_TANCI</name>
<dbReference type="EMBL" id="BKCJ010547412">
    <property type="protein sequence ID" value="GFB07879.1"/>
    <property type="molecule type" value="Genomic_DNA"/>
</dbReference>
<sequence>MLNDDEIVDFNLNSDYRSQSNSSHSSVPGGGVDTADFPSNNSRNNVDSSDDIFATQDEQVTTLEDNVFSPGNLDQNPSTSTQGTQTLRRNDNWDIVDLPNDRKAIGSKWILKIKYKSSGEIDRYKARLVGQGFSQKEGIDYEEAFSHVIKMVTVICLLNVAVSNSWFVF</sequence>
<evidence type="ECO:0000313" key="3">
    <source>
        <dbReference type="EMBL" id="GFB07879.1"/>
    </source>
</evidence>
<proteinExistence type="predicted"/>
<accession>A0A699KV36</accession>
<feature type="compositionally biased region" description="Polar residues" evidence="1">
    <location>
        <begin position="72"/>
        <end position="85"/>
    </location>
</feature>
<organism evidence="3">
    <name type="scientific">Tanacetum cinerariifolium</name>
    <name type="common">Dalmatian daisy</name>
    <name type="synonym">Chrysanthemum cinerariifolium</name>
    <dbReference type="NCBI Taxonomy" id="118510"/>
    <lineage>
        <taxon>Eukaryota</taxon>
        <taxon>Viridiplantae</taxon>
        <taxon>Streptophyta</taxon>
        <taxon>Embryophyta</taxon>
        <taxon>Tracheophyta</taxon>
        <taxon>Spermatophyta</taxon>
        <taxon>Magnoliopsida</taxon>
        <taxon>eudicotyledons</taxon>
        <taxon>Gunneridae</taxon>
        <taxon>Pentapetalae</taxon>
        <taxon>asterids</taxon>
        <taxon>campanulids</taxon>
        <taxon>Asterales</taxon>
        <taxon>Asteraceae</taxon>
        <taxon>Asteroideae</taxon>
        <taxon>Anthemideae</taxon>
        <taxon>Anthemidinae</taxon>
        <taxon>Tanacetum</taxon>
    </lineage>
</organism>
<feature type="region of interest" description="Disordered" evidence="1">
    <location>
        <begin position="14"/>
        <end position="49"/>
    </location>
</feature>
<reference evidence="3" key="1">
    <citation type="journal article" date="2019" name="Sci. Rep.">
        <title>Draft genome of Tanacetum cinerariifolium, the natural source of mosquito coil.</title>
        <authorList>
            <person name="Yamashiro T."/>
            <person name="Shiraishi A."/>
            <person name="Satake H."/>
            <person name="Nakayama K."/>
        </authorList>
    </citation>
    <scope>NUCLEOTIDE SEQUENCE</scope>
</reference>
<feature type="compositionally biased region" description="Polar residues" evidence="1">
    <location>
        <begin position="14"/>
        <end position="26"/>
    </location>
</feature>
<feature type="region of interest" description="Disordered" evidence="1">
    <location>
        <begin position="66"/>
        <end position="85"/>
    </location>
</feature>
<dbReference type="InterPro" id="IPR013103">
    <property type="entry name" value="RVT_2"/>
</dbReference>
<dbReference type="AlphaFoldDB" id="A0A699KV36"/>
<protein>
    <submittedName>
        <fullName evidence="3">Ribonuclease H-like domain-containing protein</fullName>
    </submittedName>
</protein>
<evidence type="ECO:0000259" key="2">
    <source>
        <dbReference type="Pfam" id="PF07727"/>
    </source>
</evidence>
<feature type="domain" description="Reverse transcriptase Ty1/copia-type" evidence="2">
    <location>
        <begin position="90"/>
        <end position="168"/>
    </location>
</feature>